<evidence type="ECO:0000313" key="2">
    <source>
        <dbReference type="EMBL" id="MFF3569060.1"/>
    </source>
</evidence>
<dbReference type="Gene3D" id="1.10.10.10">
    <property type="entry name" value="Winged helix-like DNA-binding domain superfamily/Winged helix DNA-binding domain"/>
    <property type="match status" value="1"/>
</dbReference>
<dbReference type="Pfam" id="PF01047">
    <property type="entry name" value="MarR"/>
    <property type="match status" value="1"/>
</dbReference>
<dbReference type="InterPro" id="IPR036388">
    <property type="entry name" value="WH-like_DNA-bd_sf"/>
</dbReference>
<dbReference type="EMBL" id="JBIAQY010000004">
    <property type="protein sequence ID" value="MFF3569060.1"/>
    <property type="molecule type" value="Genomic_DNA"/>
</dbReference>
<dbReference type="SMART" id="SM00347">
    <property type="entry name" value="HTH_MARR"/>
    <property type="match status" value="1"/>
</dbReference>
<evidence type="ECO:0000259" key="1">
    <source>
        <dbReference type="PROSITE" id="PS50995"/>
    </source>
</evidence>
<gene>
    <name evidence="2" type="ORF">ACFYXQ_14910</name>
</gene>
<reference evidence="2 3" key="1">
    <citation type="submission" date="2024-10" db="EMBL/GenBank/DDBJ databases">
        <title>The Natural Products Discovery Center: Release of the First 8490 Sequenced Strains for Exploring Actinobacteria Biosynthetic Diversity.</title>
        <authorList>
            <person name="Kalkreuter E."/>
            <person name="Kautsar S.A."/>
            <person name="Yang D."/>
            <person name="Bader C.D."/>
            <person name="Teijaro C.N."/>
            <person name="Fluegel L."/>
            <person name="Davis C.M."/>
            <person name="Simpson J.R."/>
            <person name="Lauterbach L."/>
            <person name="Steele A.D."/>
            <person name="Gui C."/>
            <person name="Meng S."/>
            <person name="Li G."/>
            <person name="Viehrig K."/>
            <person name="Ye F."/>
            <person name="Su P."/>
            <person name="Kiefer A.F."/>
            <person name="Nichols A."/>
            <person name="Cepeda A.J."/>
            <person name="Yan W."/>
            <person name="Fan B."/>
            <person name="Jiang Y."/>
            <person name="Adhikari A."/>
            <person name="Zheng C.-J."/>
            <person name="Schuster L."/>
            <person name="Cowan T.M."/>
            <person name="Smanski M.J."/>
            <person name="Chevrette M.G."/>
            <person name="De Carvalho L.P.S."/>
            <person name="Shen B."/>
        </authorList>
    </citation>
    <scope>NUCLEOTIDE SEQUENCE [LARGE SCALE GENOMIC DNA]</scope>
    <source>
        <strain evidence="2 3">NPDC002593</strain>
    </source>
</reference>
<dbReference type="PROSITE" id="PS50995">
    <property type="entry name" value="HTH_MARR_2"/>
    <property type="match status" value="1"/>
</dbReference>
<dbReference type="InterPro" id="IPR036390">
    <property type="entry name" value="WH_DNA-bd_sf"/>
</dbReference>
<dbReference type="PANTHER" id="PTHR33164:SF43">
    <property type="entry name" value="HTH-TYPE TRANSCRIPTIONAL REPRESSOR YETL"/>
    <property type="match status" value="1"/>
</dbReference>
<protein>
    <submittedName>
        <fullName evidence="2">MarR family winged helix-turn-helix transcriptional regulator</fullName>
    </submittedName>
</protein>
<dbReference type="InterPro" id="IPR039422">
    <property type="entry name" value="MarR/SlyA-like"/>
</dbReference>
<dbReference type="Proteomes" id="UP001601992">
    <property type="component" value="Unassembled WGS sequence"/>
</dbReference>
<dbReference type="SUPFAM" id="SSF46785">
    <property type="entry name" value="Winged helix' DNA-binding domain"/>
    <property type="match status" value="1"/>
</dbReference>
<feature type="domain" description="HTH marR-type" evidence="1">
    <location>
        <begin position="8"/>
        <end position="138"/>
    </location>
</feature>
<name>A0ABW6S0U7_9NOCA</name>
<comment type="caution">
    <text evidence="2">The sequence shown here is derived from an EMBL/GenBank/DDBJ whole genome shotgun (WGS) entry which is preliminary data.</text>
</comment>
<keyword evidence="3" id="KW-1185">Reference proteome</keyword>
<proteinExistence type="predicted"/>
<sequence length="138" mass="15210">MPDDVPTPDEVWRMLLQTVGTRDKWKRAITERTGLPFSRIKILRQLRCGPMTVKELAAAAAMDAPAATVTVNDLEERGLVLRSVDPANRRTKVVSITELGGQVVADALATHDPAPESIAALSESDLRTLRDLLRKLDR</sequence>
<accession>A0ABW6S0U7</accession>
<organism evidence="2 3">
    <name type="scientific">Nocardia jiangxiensis</name>
    <dbReference type="NCBI Taxonomy" id="282685"/>
    <lineage>
        <taxon>Bacteria</taxon>
        <taxon>Bacillati</taxon>
        <taxon>Actinomycetota</taxon>
        <taxon>Actinomycetes</taxon>
        <taxon>Mycobacteriales</taxon>
        <taxon>Nocardiaceae</taxon>
        <taxon>Nocardia</taxon>
    </lineage>
</organism>
<dbReference type="PRINTS" id="PR00598">
    <property type="entry name" value="HTHMARR"/>
</dbReference>
<evidence type="ECO:0000313" key="3">
    <source>
        <dbReference type="Proteomes" id="UP001601992"/>
    </source>
</evidence>
<dbReference type="PANTHER" id="PTHR33164">
    <property type="entry name" value="TRANSCRIPTIONAL REGULATOR, MARR FAMILY"/>
    <property type="match status" value="1"/>
</dbReference>
<dbReference type="RefSeq" id="WP_040823436.1">
    <property type="nucleotide sequence ID" value="NZ_JBIAQY010000004.1"/>
</dbReference>
<dbReference type="InterPro" id="IPR000835">
    <property type="entry name" value="HTH_MarR-typ"/>
</dbReference>